<feature type="region of interest" description="Disordered" evidence="1">
    <location>
        <begin position="1"/>
        <end position="68"/>
    </location>
</feature>
<dbReference type="Pfam" id="PF03703">
    <property type="entry name" value="bPH_2"/>
    <property type="match status" value="2"/>
</dbReference>
<sequence length="560" mass="59044">MTSAGFPHPPQATPGDPLPGTPPPASPSPATPSASSFSSGSLPPAGGAAQQVGTISAVPGPPEGEARQRLHPLSPLLKGAKSIAVIVAALSWNTLGEVGATDFALIVLAVAVAVVIFSAIGWWNTGYHVVGRELRITEGLIWRRNRAIPLDRLQAVEVRRPLLAQLTGLAELRLEVVGGSKTEAPLAYLTVRDAGALRERLLSLSGKAPAVATPAAAGVREVPLYQVRNQDLLISQLLTPQAFFLPFGVAWVITQFVMEGTWTFIGIASTVTAMAGVLLQPIRRVLRDWDFRLFRGDRLVLHYGLTETRSQVVPPHRVQTVRVTWPLLWRAKQWLHLTLDIAGVSGPEPGDDHASDRLMPVGDVAAARALVAAALPGVDLIGLATSPPPLRAKWLHPFGLRFYGAGLADQVFVSRSGRLTREMTLVPYARLQSVRVVQGPLQRRLGLATVYADTAGGRAGEARDRDLTEAYAIADQLATRSRQARAALAHNPPVSVPPGLGTPGLATPSAVPPGVAGPGGSAAGVVSPGFGGPGVVPPGAVDPPFGETVDETYWQRPEQS</sequence>
<comment type="caution">
    <text evidence="4">The sequence shown here is derived from an EMBL/GenBank/DDBJ whole genome shotgun (WGS) entry which is preliminary data.</text>
</comment>
<keyword evidence="5" id="KW-1185">Reference proteome</keyword>
<proteinExistence type="predicted"/>
<feature type="transmembrane region" description="Helical" evidence="2">
    <location>
        <begin position="232"/>
        <end position="254"/>
    </location>
</feature>
<gene>
    <name evidence="4" type="ORF">ACFO0C_05595</name>
</gene>
<evidence type="ECO:0000256" key="1">
    <source>
        <dbReference type="SAM" id="MobiDB-lite"/>
    </source>
</evidence>
<feature type="transmembrane region" description="Helical" evidence="2">
    <location>
        <begin position="104"/>
        <end position="125"/>
    </location>
</feature>
<organism evidence="4 5">
    <name type="scientific">Actinoplanes subglobosus</name>
    <dbReference type="NCBI Taxonomy" id="1547892"/>
    <lineage>
        <taxon>Bacteria</taxon>
        <taxon>Bacillati</taxon>
        <taxon>Actinomycetota</taxon>
        <taxon>Actinomycetes</taxon>
        <taxon>Micromonosporales</taxon>
        <taxon>Micromonosporaceae</taxon>
        <taxon>Actinoplanes</taxon>
    </lineage>
</organism>
<feature type="region of interest" description="Disordered" evidence="1">
    <location>
        <begin position="492"/>
        <end position="560"/>
    </location>
</feature>
<feature type="compositionally biased region" description="Low complexity" evidence="1">
    <location>
        <begin position="537"/>
        <end position="546"/>
    </location>
</feature>
<evidence type="ECO:0000256" key="2">
    <source>
        <dbReference type="SAM" id="Phobius"/>
    </source>
</evidence>
<dbReference type="EMBL" id="JBHSBL010000005">
    <property type="protein sequence ID" value="MFC4064395.1"/>
    <property type="molecule type" value="Genomic_DNA"/>
</dbReference>
<feature type="domain" description="YdbS-like PH" evidence="3">
    <location>
        <begin position="407"/>
        <end position="477"/>
    </location>
</feature>
<feature type="compositionally biased region" description="Low complexity" evidence="1">
    <location>
        <begin position="31"/>
        <end position="49"/>
    </location>
</feature>
<evidence type="ECO:0000313" key="4">
    <source>
        <dbReference type="EMBL" id="MFC4064395.1"/>
    </source>
</evidence>
<protein>
    <submittedName>
        <fullName evidence="4">PH domain-containing protein</fullName>
    </submittedName>
</protein>
<evidence type="ECO:0000259" key="3">
    <source>
        <dbReference type="Pfam" id="PF03703"/>
    </source>
</evidence>
<dbReference type="RefSeq" id="WP_378065423.1">
    <property type="nucleotide sequence ID" value="NZ_JBHSBL010000005.1"/>
</dbReference>
<dbReference type="PANTHER" id="PTHR34473:SF2">
    <property type="entry name" value="UPF0699 TRANSMEMBRANE PROTEIN YDBT"/>
    <property type="match status" value="1"/>
</dbReference>
<feature type="compositionally biased region" description="Low complexity" evidence="1">
    <location>
        <begin position="497"/>
        <end position="514"/>
    </location>
</feature>
<feature type="transmembrane region" description="Helical" evidence="2">
    <location>
        <begin position="260"/>
        <end position="279"/>
    </location>
</feature>
<accession>A0ABV8IRH0</accession>
<dbReference type="InterPro" id="IPR005182">
    <property type="entry name" value="YdbS-like_PH"/>
</dbReference>
<reference evidence="5" key="1">
    <citation type="journal article" date="2019" name="Int. J. Syst. Evol. Microbiol.">
        <title>The Global Catalogue of Microorganisms (GCM) 10K type strain sequencing project: providing services to taxonomists for standard genome sequencing and annotation.</title>
        <authorList>
            <consortium name="The Broad Institute Genomics Platform"/>
            <consortium name="The Broad Institute Genome Sequencing Center for Infectious Disease"/>
            <person name="Wu L."/>
            <person name="Ma J."/>
        </authorList>
    </citation>
    <scope>NUCLEOTIDE SEQUENCE [LARGE SCALE GENOMIC DNA]</scope>
    <source>
        <strain evidence="5">TBRC 5832</strain>
    </source>
</reference>
<keyword evidence="2" id="KW-0812">Transmembrane</keyword>
<keyword evidence="2" id="KW-0472">Membrane</keyword>
<name>A0ABV8IRH0_9ACTN</name>
<evidence type="ECO:0000313" key="5">
    <source>
        <dbReference type="Proteomes" id="UP001595867"/>
    </source>
</evidence>
<feature type="domain" description="YdbS-like PH" evidence="3">
    <location>
        <begin position="122"/>
        <end position="201"/>
    </location>
</feature>
<dbReference type="Proteomes" id="UP001595867">
    <property type="component" value="Unassembled WGS sequence"/>
</dbReference>
<dbReference type="PANTHER" id="PTHR34473">
    <property type="entry name" value="UPF0699 TRANSMEMBRANE PROTEIN YDBS"/>
    <property type="match status" value="1"/>
</dbReference>
<feature type="compositionally biased region" description="Pro residues" evidence="1">
    <location>
        <begin position="7"/>
        <end position="30"/>
    </location>
</feature>
<keyword evidence="2" id="KW-1133">Transmembrane helix</keyword>